<evidence type="ECO:0000256" key="1">
    <source>
        <dbReference type="ARBA" id="ARBA00022603"/>
    </source>
</evidence>
<dbReference type="Proteomes" id="UP000188273">
    <property type="component" value="Chromosome"/>
</dbReference>
<dbReference type="PRINTS" id="PR00505">
    <property type="entry name" value="D12N6MTFRASE"/>
</dbReference>
<evidence type="ECO:0000313" key="5">
    <source>
        <dbReference type="EMBL" id="AQQ09328.1"/>
    </source>
</evidence>
<dbReference type="InterPro" id="IPR029063">
    <property type="entry name" value="SAM-dependent_MTases_sf"/>
</dbReference>
<dbReference type="REBASE" id="211569">
    <property type="entry name" value="M.PbaD3ORF1132P"/>
</dbReference>
<feature type="binding site" evidence="4">
    <location>
        <position position="211"/>
    </location>
    <ligand>
        <name>S-adenosyl-L-methionine</name>
        <dbReference type="ChEBI" id="CHEBI:59789"/>
    </ligand>
</feature>
<dbReference type="EC" id="2.1.1.72" evidence="5"/>
<dbReference type="InterPro" id="IPR012327">
    <property type="entry name" value="MeTrfase_D12"/>
</dbReference>
<dbReference type="GO" id="GO:0032259">
    <property type="term" value="P:methylation"/>
    <property type="evidence" value="ECO:0007669"/>
    <property type="project" value="UniProtKB-KW"/>
</dbReference>
<dbReference type="KEGG" id="pbu:L21SP3_01132"/>
<evidence type="ECO:0000256" key="4">
    <source>
        <dbReference type="PIRSR" id="PIRSR000398-1"/>
    </source>
</evidence>
<keyword evidence="1 5" id="KW-0489">Methyltransferase</keyword>
<feature type="binding site" evidence="4">
    <location>
        <position position="37"/>
    </location>
    <ligand>
        <name>S-adenosyl-L-methionine</name>
        <dbReference type="ChEBI" id="CHEBI:59789"/>
    </ligand>
</feature>
<keyword evidence="2 5" id="KW-0808">Transferase</keyword>
<dbReference type="EMBL" id="CP019633">
    <property type="protein sequence ID" value="AQQ09328.1"/>
    <property type="molecule type" value="Genomic_DNA"/>
</dbReference>
<dbReference type="Gene3D" id="3.40.50.150">
    <property type="entry name" value="Vaccinia Virus protein VP39"/>
    <property type="match status" value="2"/>
</dbReference>
<dbReference type="GO" id="GO:1904047">
    <property type="term" value="F:S-adenosyl-L-methionine binding"/>
    <property type="evidence" value="ECO:0007669"/>
    <property type="project" value="TreeGrafter"/>
</dbReference>
<feature type="binding site" evidence="4">
    <location>
        <position position="78"/>
    </location>
    <ligand>
        <name>S-adenosyl-L-methionine</name>
        <dbReference type="ChEBI" id="CHEBI:59789"/>
    </ligand>
</feature>
<evidence type="ECO:0000256" key="2">
    <source>
        <dbReference type="ARBA" id="ARBA00022679"/>
    </source>
</evidence>
<gene>
    <name evidence="5" type="primary">dam</name>
    <name evidence="5" type="ORF">L21SP3_01132</name>
</gene>
<keyword evidence="6" id="KW-1185">Reference proteome</keyword>
<dbReference type="PANTHER" id="PTHR30481">
    <property type="entry name" value="DNA ADENINE METHYLASE"/>
    <property type="match status" value="1"/>
</dbReference>
<dbReference type="RefSeq" id="WP_161488114.1">
    <property type="nucleotide sequence ID" value="NZ_CP019633.1"/>
</dbReference>
<protein>
    <submittedName>
        <fullName evidence="5">DNA adenine methylase</fullName>
        <ecNumber evidence="5">2.1.1.72</ecNumber>
    </submittedName>
</protein>
<dbReference type="GO" id="GO:0006298">
    <property type="term" value="P:mismatch repair"/>
    <property type="evidence" value="ECO:0007669"/>
    <property type="project" value="TreeGrafter"/>
</dbReference>
<dbReference type="GO" id="GO:0043565">
    <property type="term" value="F:sequence-specific DNA binding"/>
    <property type="evidence" value="ECO:0007669"/>
    <property type="project" value="TreeGrafter"/>
</dbReference>
<dbReference type="PIRSF" id="PIRSF000398">
    <property type="entry name" value="M_m6A_EcoRV"/>
    <property type="match status" value="1"/>
</dbReference>
<dbReference type="GO" id="GO:0009307">
    <property type="term" value="P:DNA restriction-modification system"/>
    <property type="evidence" value="ECO:0007669"/>
    <property type="project" value="InterPro"/>
</dbReference>
<feature type="binding site" evidence="4">
    <location>
        <position position="33"/>
    </location>
    <ligand>
        <name>S-adenosyl-L-methionine</name>
        <dbReference type="ChEBI" id="CHEBI:59789"/>
    </ligand>
</feature>
<evidence type="ECO:0000313" key="6">
    <source>
        <dbReference type="Proteomes" id="UP000188273"/>
    </source>
</evidence>
<dbReference type="SUPFAM" id="SSF53335">
    <property type="entry name" value="S-adenosyl-L-methionine-dependent methyltransferases"/>
    <property type="match status" value="1"/>
</dbReference>
<dbReference type="PANTHER" id="PTHR30481:SF4">
    <property type="entry name" value="SITE-SPECIFIC DNA-METHYLTRANSFERASE (ADENINE-SPECIFIC)"/>
    <property type="match status" value="1"/>
</dbReference>
<dbReference type="GO" id="GO:0009007">
    <property type="term" value="F:site-specific DNA-methyltransferase (adenine-specific) activity"/>
    <property type="evidence" value="ECO:0007669"/>
    <property type="project" value="UniProtKB-EC"/>
</dbReference>
<sequence>MSKTKDSSEDLFGNQQRKSTSYYAGSRRAPFAWYGGKYYYSQWIIEYFPEHRIFIEPFGGAGNILINKIESEVEIFNDLDSRISNFYYVLREKELFEELERRLALTPYSREVFEKVIAEPEPEEPVHRAYNFFIKCRQSMGGTGMSRLRPASWVMSLRARRKMAEPVSKYLSSIEGLEPIAERFRSVVIENLDAVKLISKYDRKDSLTYCDPPYLPETRNSNTNTYGCEMSVEEHTTLLEKLRECRGKVILSGYESNLYSEKLKDWRREELETKSYMKNSGQTRTEVLWMNF</sequence>
<keyword evidence="3" id="KW-0949">S-adenosyl-L-methionine</keyword>
<dbReference type="Pfam" id="PF02086">
    <property type="entry name" value="MethyltransfD12"/>
    <property type="match status" value="1"/>
</dbReference>
<proteinExistence type="predicted"/>
<accession>A0A1Q2HPH7</accession>
<dbReference type="STRING" id="1940790.L21SP3_01132"/>
<organism evidence="5 6">
    <name type="scientific">Sedimentisphaera cyanobacteriorum</name>
    <dbReference type="NCBI Taxonomy" id="1940790"/>
    <lineage>
        <taxon>Bacteria</taxon>
        <taxon>Pseudomonadati</taxon>
        <taxon>Planctomycetota</taxon>
        <taxon>Phycisphaerae</taxon>
        <taxon>Sedimentisphaerales</taxon>
        <taxon>Sedimentisphaeraceae</taxon>
        <taxon>Sedimentisphaera</taxon>
    </lineage>
</organism>
<dbReference type="InterPro" id="IPR012263">
    <property type="entry name" value="M_m6A_EcoRV"/>
</dbReference>
<reference evidence="6" key="1">
    <citation type="submission" date="2017-02" db="EMBL/GenBank/DDBJ databases">
        <title>Comparative genomics and description of representatives of a novel lineage of planctomycetes thriving in anoxic sediments.</title>
        <authorList>
            <person name="Spring S."/>
            <person name="Bunk B."/>
            <person name="Sproer C."/>
            <person name="Klenk H.-P."/>
        </authorList>
    </citation>
    <scope>NUCLEOTIDE SEQUENCE [LARGE SCALE GENOMIC DNA]</scope>
    <source>
        <strain evidence="6">L21-RPul-D3</strain>
    </source>
</reference>
<name>A0A1Q2HPH7_9BACT</name>
<dbReference type="OrthoDB" id="9805629at2"/>
<evidence type="ECO:0000256" key="3">
    <source>
        <dbReference type="ARBA" id="ARBA00022691"/>
    </source>
</evidence>
<dbReference type="AlphaFoldDB" id="A0A1Q2HPH7"/>